<comment type="caution">
    <text evidence="2">The sequence shown here is derived from an EMBL/GenBank/DDBJ whole genome shotgun (WGS) entry which is preliminary data.</text>
</comment>
<evidence type="ECO:0000256" key="1">
    <source>
        <dbReference type="SAM" id="SignalP"/>
    </source>
</evidence>
<gene>
    <name evidence="2" type="ORF">EZS28_004149</name>
</gene>
<evidence type="ECO:0000313" key="2">
    <source>
        <dbReference type="EMBL" id="KAA6400318.1"/>
    </source>
</evidence>
<evidence type="ECO:0000313" key="3">
    <source>
        <dbReference type="Proteomes" id="UP000324800"/>
    </source>
</evidence>
<name>A0A5J4WYX3_9EUKA</name>
<feature type="chain" id="PRO_5023817439" evidence="1">
    <location>
        <begin position="17"/>
        <end position="203"/>
    </location>
</feature>
<accession>A0A5J4WYX3</accession>
<dbReference type="Proteomes" id="UP000324800">
    <property type="component" value="Unassembled WGS sequence"/>
</dbReference>
<proteinExistence type="predicted"/>
<organism evidence="2 3">
    <name type="scientific">Streblomastix strix</name>
    <dbReference type="NCBI Taxonomy" id="222440"/>
    <lineage>
        <taxon>Eukaryota</taxon>
        <taxon>Metamonada</taxon>
        <taxon>Preaxostyla</taxon>
        <taxon>Oxymonadida</taxon>
        <taxon>Streblomastigidae</taxon>
        <taxon>Streblomastix</taxon>
    </lineage>
</organism>
<protein>
    <submittedName>
        <fullName evidence="2">Uncharacterized protein</fullName>
    </submittedName>
</protein>
<feature type="signal peptide" evidence="1">
    <location>
        <begin position="1"/>
        <end position="16"/>
    </location>
</feature>
<reference evidence="2 3" key="1">
    <citation type="submission" date="2019-03" db="EMBL/GenBank/DDBJ databases">
        <title>Single cell metagenomics reveals metabolic interactions within the superorganism composed of flagellate Streblomastix strix and complex community of Bacteroidetes bacteria on its surface.</title>
        <authorList>
            <person name="Treitli S.C."/>
            <person name="Kolisko M."/>
            <person name="Husnik F."/>
            <person name="Keeling P."/>
            <person name="Hampl V."/>
        </authorList>
    </citation>
    <scope>NUCLEOTIDE SEQUENCE [LARGE SCALE GENOMIC DNA]</scope>
    <source>
        <strain evidence="2">ST1C</strain>
    </source>
</reference>
<sequence length="203" mass="23954">MLLVIILLVALEQCSSFPHCHWVINEDVWKQRSFFCTVPAPLLLDDEPYRYKLSFYAESKSKIFKDKLRYKIIGGNGIDILNSTNTWISNTPTVDEWFTCKRVMIIINPENPYSLPIEGANCPIIAFIQNKNFLTKAKLIITFHIDDQDVQYQFPHNKYNISEDLNLRQLINWKIMQLSIEMNIRINYYQQGQIYTMIDSEYV</sequence>
<keyword evidence="1" id="KW-0732">Signal</keyword>
<dbReference type="EMBL" id="SNRW01000582">
    <property type="protein sequence ID" value="KAA6400318.1"/>
    <property type="molecule type" value="Genomic_DNA"/>
</dbReference>
<dbReference type="AlphaFoldDB" id="A0A5J4WYX3"/>